<accession>A0A7S0EWN7</accession>
<dbReference type="EMBL" id="HBEP01024049">
    <property type="protein sequence ID" value="CAD8495761.1"/>
    <property type="molecule type" value="Transcribed_RNA"/>
</dbReference>
<keyword evidence="1" id="KW-0472">Membrane</keyword>
<keyword evidence="1" id="KW-1133">Transmembrane helix</keyword>
<organism evidence="2">
    <name type="scientific">Phaeocystis antarctica</name>
    <dbReference type="NCBI Taxonomy" id="33657"/>
    <lineage>
        <taxon>Eukaryota</taxon>
        <taxon>Haptista</taxon>
        <taxon>Haptophyta</taxon>
        <taxon>Prymnesiophyceae</taxon>
        <taxon>Phaeocystales</taxon>
        <taxon>Phaeocystaceae</taxon>
        <taxon>Phaeocystis</taxon>
    </lineage>
</organism>
<sequence>MQGGPLLQGKRAPPFQLVCAVMLALWIIGCFGLLLSALHAHHERTILHAHRDGLAVNPREIMMVTLAFPLSGMSAIFLLIPLIVYVFEHAAFASLSMLRPDHYGKLVWRVYARWIAADGKLASKDL</sequence>
<feature type="transmembrane region" description="Helical" evidence="1">
    <location>
        <begin position="61"/>
        <end position="87"/>
    </location>
</feature>
<proteinExistence type="predicted"/>
<evidence type="ECO:0000313" key="2">
    <source>
        <dbReference type="EMBL" id="CAD8495761.1"/>
    </source>
</evidence>
<keyword evidence="1" id="KW-0812">Transmembrane</keyword>
<reference evidence="2" key="1">
    <citation type="submission" date="2021-01" db="EMBL/GenBank/DDBJ databases">
        <authorList>
            <person name="Corre E."/>
            <person name="Pelletier E."/>
            <person name="Niang G."/>
            <person name="Scheremetjew M."/>
            <person name="Finn R."/>
            <person name="Kale V."/>
            <person name="Holt S."/>
            <person name="Cochrane G."/>
            <person name="Meng A."/>
            <person name="Brown T."/>
            <person name="Cohen L."/>
        </authorList>
    </citation>
    <scope>NUCLEOTIDE SEQUENCE</scope>
    <source>
        <strain evidence="2">CCMP1374</strain>
    </source>
</reference>
<gene>
    <name evidence="2" type="ORF">PANT1444_LOCUS13624</name>
</gene>
<evidence type="ECO:0000256" key="1">
    <source>
        <dbReference type="SAM" id="Phobius"/>
    </source>
</evidence>
<feature type="transmembrane region" description="Helical" evidence="1">
    <location>
        <begin position="15"/>
        <end position="40"/>
    </location>
</feature>
<dbReference type="AlphaFoldDB" id="A0A7S0EWN7"/>
<protein>
    <submittedName>
        <fullName evidence="2">Uncharacterized protein</fullName>
    </submittedName>
</protein>
<name>A0A7S0EWN7_9EUKA</name>